<keyword evidence="1" id="KW-0812">Transmembrane</keyword>
<proteinExistence type="predicted"/>
<evidence type="ECO:0000313" key="4">
    <source>
        <dbReference type="Proteomes" id="UP001431010"/>
    </source>
</evidence>
<organism evidence="3 4">
    <name type="scientific">Bradyrhizobium ontarionense</name>
    <dbReference type="NCBI Taxonomy" id="2898149"/>
    <lineage>
        <taxon>Bacteria</taxon>
        <taxon>Pseudomonadati</taxon>
        <taxon>Pseudomonadota</taxon>
        <taxon>Alphaproteobacteria</taxon>
        <taxon>Hyphomicrobiales</taxon>
        <taxon>Nitrobacteraceae</taxon>
        <taxon>Bradyrhizobium</taxon>
    </lineage>
</organism>
<name>A0ABY3RE93_9BRAD</name>
<evidence type="ECO:0000313" key="3">
    <source>
        <dbReference type="EMBL" id="UFZ05077.1"/>
    </source>
</evidence>
<protein>
    <submittedName>
        <fullName evidence="3">Uncharacterized protein</fullName>
    </submittedName>
</protein>
<evidence type="ECO:0000256" key="1">
    <source>
        <dbReference type="SAM" id="Phobius"/>
    </source>
</evidence>
<dbReference type="Proteomes" id="UP001431010">
    <property type="component" value="Chromosome"/>
</dbReference>
<feature type="transmembrane region" description="Helical" evidence="1">
    <location>
        <begin position="42"/>
        <end position="62"/>
    </location>
</feature>
<dbReference type="RefSeq" id="WP_231322767.1">
    <property type="nucleotide sequence ID" value="NZ_CP088156.1"/>
</dbReference>
<keyword evidence="1" id="KW-0472">Membrane</keyword>
<feature type="chain" id="PRO_5045621431" evidence="2">
    <location>
        <begin position="22"/>
        <end position="125"/>
    </location>
</feature>
<keyword evidence="1" id="KW-1133">Transmembrane helix</keyword>
<accession>A0ABY3RE93</accession>
<gene>
    <name evidence="3" type="ORF">LQG66_01790</name>
</gene>
<reference evidence="3" key="1">
    <citation type="journal article" date="2024" name="Antonie Van Leeuwenhoek">
        <title>Bradyrhizobium ontarionense sp. nov., a novel bacterial symbiont isolated from Aeschynomene indica (Indian jointvetch), harbours photosynthesis, nitrogen fixation and nitrous oxide (N2O) reductase genes.</title>
        <authorList>
            <person name="Bromfield E.S.P."/>
            <person name="Cloutier S."/>
        </authorList>
    </citation>
    <scope>NUCLEOTIDE SEQUENCE</scope>
    <source>
        <strain evidence="3">A19</strain>
    </source>
</reference>
<sequence>MSTQKALLGRTAVIASLTALAIGALTPTSADARNGRWHGGGSAAVGAALAAGAIGTGLAIAASRNAYDYYDGPVYGGPAYYEAPSYYGANPYAYGYYRKGEYPYQVYGGESPNAVCAQGTTWNCR</sequence>
<keyword evidence="2" id="KW-0732">Signal</keyword>
<evidence type="ECO:0000256" key="2">
    <source>
        <dbReference type="SAM" id="SignalP"/>
    </source>
</evidence>
<keyword evidence="4" id="KW-1185">Reference proteome</keyword>
<feature type="signal peptide" evidence="2">
    <location>
        <begin position="1"/>
        <end position="21"/>
    </location>
</feature>
<dbReference type="EMBL" id="CP088156">
    <property type="protein sequence ID" value="UFZ05077.1"/>
    <property type="molecule type" value="Genomic_DNA"/>
</dbReference>